<dbReference type="EMBL" id="RCBY01000584">
    <property type="protein sequence ID" value="RQH14493.1"/>
    <property type="molecule type" value="Genomic_DNA"/>
</dbReference>
<feature type="non-terminal residue" evidence="8">
    <location>
        <position position="1"/>
    </location>
</feature>
<evidence type="ECO:0000256" key="3">
    <source>
        <dbReference type="ARBA" id="ARBA00022553"/>
    </source>
</evidence>
<dbReference type="GO" id="GO:0004673">
    <property type="term" value="F:protein histidine kinase activity"/>
    <property type="evidence" value="ECO:0007669"/>
    <property type="project" value="UniProtKB-EC"/>
</dbReference>
<dbReference type="PANTHER" id="PTHR43304:SF1">
    <property type="entry name" value="PAC DOMAIN-CONTAINING PROTEIN"/>
    <property type="match status" value="1"/>
</dbReference>
<keyword evidence="4" id="KW-0808">Transferase</keyword>
<dbReference type="InterPro" id="IPR052162">
    <property type="entry name" value="Sensor_kinase/Photoreceptor"/>
</dbReference>
<feature type="domain" description="Histidine kinase" evidence="7">
    <location>
        <begin position="1"/>
        <end position="58"/>
    </location>
</feature>
<dbReference type="AlphaFoldDB" id="A0A3N6PHM8"/>
<keyword evidence="6" id="KW-0902">Two-component regulatory system</keyword>
<evidence type="ECO:0000313" key="8">
    <source>
        <dbReference type="EMBL" id="RQH14493.1"/>
    </source>
</evidence>
<accession>A0A3N6PHM8</accession>
<evidence type="ECO:0000313" key="9">
    <source>
        <dbReference type="Proteomes" id="UP000269154"/>
    </source>
</evidence>
<evidence type="ECO:0000259" key="7">
    <source>
        <dbReference type="PROSITE" id="PS50109"/>
    </source>
</evidence>
<proteinExistence type="predicted"/>
<evidence type="ECO:0000256" key="6">
    <source>
        <dbReference type="ARBA" id="ARBA00023012"/>
    </source>
</evidence>
<comment type="catalytic activity">
    <reaction evidence="1">
        <text>ATP + protein L-histidine = ADP + protein N-phospho-L-histidine.</text>
        <dbReference type="EC" id="2.7.13.3"/>
    </reaction>
</comment>
<sequence length="58" mass="6711">YKEKIFRMFSRLHKMDEYEGTGIGLATCKKIVERHGGEIWVESKLGQGSTFCFSLPRN</sequence>
<dbReference type="InterPro" id="IPR003594">
    <property type="entry name" value="HATPase_dom"/>
</dbReference>
<keyword evidence="9" id="KW-1185">Reference proteome</keyword>
<dbReference type="Proteomes" id="UP000269154">
    <property type="component" value="Unassembled WGS sequence"/>
</dbReference>
<keyword evidence="5 8" id="KW-0418">Kinase</keyword>
<reference evidence="8 9" key="1">
    <citation type="journal article" date="2018" name="ACS Chem. Biol.">
        <title>Ketoreductase domain dysfunction expands chemodiversity: malyngamide biosynthesis in the cyanobacterium Okeania hirsuta.</title>
        <authorList>
            <person name="Moss N.A."/>
            <person name="Leao T."/>
            <person name="Rankin M."/>
            <person name="McCullough T.M."/>
            <person name="Qu P."/>
            <person name="Korobeynikov A."/>
            <person name="Smith J.L."/>
            <person name="Gerwick L."/>
            <person name="Gerwick W.H."/>
        </authorList>
    </citation>
    <scope>NUCLEOTIDE SEQUENCE [LARGE SCALE GENOMIC DNA]</scope>
    <source>
        <strain evidence="8 9">PAB10Feb10-1</strain>
    </source>
</reference>
<gene>
    <name evidence="8" type="ORF">D5R40_34220</name>
</gene>
<dbReference type="Gene3D" id="3.30.565.10">
    <property type="entry name" value="Histidine kinase-like ATPase, C-terminal domain"/>
    <property type="match status" value="1"/>
</dbReference>
<keyword evidence="3" id="KW-0597">Phosphoprotein</keyword>
<dbReference type="GO" id="GO:0000160">
    <property type="term" value="P:phosphorelay signal transduction system"/>
    <property type="evidence" value="ECO:0007669"/>
    <property type="project" value="UniProtKB-KW"/>
</dbReference>
<dbReference type="InterPro" id="IPR036890">
    <property type="entry name" value="HATPase_C_sf"/>
</dbReference>
<dbReference type="InterPro" id="IPR005467">
    <property type="entry name" value="His_kinase_dom"/>
</dbReference>
<dbReference type="SUPFAM" id="SSF55874">
    <property type="entry name" value="ATPase domain of HSP90 chaperone/DNA topoisomerase II/histidine kinase"/>
    <property type="match status" value="1"/>
</dbReference>
<dbReference type="PROSITE" id="PS50109">
    <property type="entry name" value="HIS_KIN"/>
    <property type="match status" value="1"/>
</dbReference>
<dbReference type="PANTHER" id="PTHR43304">
    <property type="entry name" value="PHYTOCHROME-LIKE PROTEIN CPH1"/>
    <property type="match status" value="1"/>
</dbReference>
<organism evidence="8 9">
    <name type="scientific">Okeania hirsuta</name>
    <dbReference type="NCBI Taxonomy" id="1458930"/>
    <lineage>
        <taxon>Bacteria</taxon>
        <taxon>Bacillati</taxon>
        <taxon>Cyanobacteriota</taxon>
        <taxon>Cyanophyceae</taxon>
        <taxon>Oscillatoriophycideae</taxon>
        <taxon>Oscillatoriales</taxon>
        <taxon>Microcoleaceae</taxon>
        <taxon>Okeania</taxon>
    </lineage>
</organism>
<dbReference type="InterPro" id="IPR004358">
    <property type="entry name" value="Sig_transdc_His_kin-like_C"/>
</dbReference>
<evidence type="ECO:0000256" key="2">
    <source>
        <dbReference type="ARBA" id="ARBA00012438"/>
    </source>
</evidence>
<protein>
    <recommendedName>
        <fullName evidence="2">histidine kinase</fullName>
        <ecNumber evidence="2">2.7.13.3</ecNumber>
    </recommendedName>
</protein>
<dbReference type="PRINTS" id="PR00344">
    <property type="entry name" value="BCTRLSENSOR"/>
</dbReference>
<evidence type="ECO:0000256" key="1">
    <source>
        <dbReference type="ARBA" id="ARBA00000085"/>
    </source>
</evidence>
<evidence type="ECO:0000256" key="4">
    <source>
        <dbReference type="ARBA" id="ARBA00022679"/>
    </source>
</evidence>
<dbReference type="EC" id="2.7.13.3" evidence="2"/>
<evidence type="ECO:0000256" key="5">
    <source>
        <dbReference type="ARBA" id="ARBA00022777"/>
    </source>
</evidence>
<dbReference type="Pfam" id="PF02518">
    <property type="entry name" value="HATPase_c"/>
    <property type="match status" value="1"/>
</dbReference>
<name>A0A3N6PHM8_9CYAN</name>
<comment type="caution">
    <text evidence="8">The sequence shown here is derived from an EMBL/GenBank/DDBJ whole genome shotgun (WGS) entry which is preliminary data.</text>
</comment>